<organism evidence="1 2">
    <name type="scientific">Mytilus galloprovincialis</name>
    <name type="common">Mediterranean mussel</name>
    <dbReference type="NCBI Taxonomy" id="29158"/>
    <lineage>
        <taxon>Eukaryota</taxon>
        <taxon>Metazoa</taxon>
        <taxon>Spiralia</taxon>
        <taxon>Lophotrochozoa</taxon>
        <taxon>Mollusca</taxon>
        <taxon>Bivalvia</taxon>
        <taxon>Autobranchia</taxon>
        <taxon>Pteriomorphia</taxon>
        <taxon>Mytilida</taxon>
        <taxon>Mytiloidea</taxon>
        <taxon>Mytilidae</taxon>
        <taxon>Mytilinae</taxon>
        <taxon>Mytilus</taxon>
    </lineage>
</organism>
<dbReference type="InterPro" id="IPR011042">
    <property type="entry name" value="6-blade_b-propeller_TolB-like"/>
</dbReference>
<dbReference type="SUPFAM" id="SSF63825">
    <property type="entry name" value="YWTD domain"/>
    <property type="match status" value="1"/>
</dbReference>
<gene>
    <name evidence="1" type="ORF">MGAL_10B074081</name>
</gene>
<comment type="caution">
    <text evidence="1">The sequence shown here is derived from an EMBL/GenBank/DDBJ whole genome shotgun (WGS) entry which is preliminary data.</text>
</comment>
<name>A0A8B6H0Z1_MYTGA</name>
<evidence type="ECO:0008006" key="3">
    <source>
        <dbReference type="Google" id="ProtNLM"/>
    </source>
</evidence>
<sequence>MRLSAKSDVNIRIMAISREDLNMYTEIAKTVLRNVDLLKSEINTILSGMLSEVAIDSKEVADVLVNLTVPDELSSDNYPLQLKISLLCKMNLPVIKGSQIINCVIIGKLFVFVDLTTKRLIIHQTNGSHKEDITLSGDPRGLTAINNTDVAVLYSESNIEIISIDTGRVQNTIRTRGDNKGISYQKGLLFIHFHDKVIIDEIDLKEEIIQSNSYQPSSPGSLSLQYLSTATDRLFFTGGFISYCCDWFGAVLWKFTNEMMKFPEGVITDEMGNVYVGSYGYNNVIVISPDGKHYKELLTRKDIKTESNVLW</sequence>
<dbReference type="Proteomes" id="UP000596742">
    <property type="component" value="Unassembled WGS sequence"/>
</dbReference>
<dbReference type="AlphaFoldDB" id="A0A8B6H0Z1"/>
<protein>
    <recommendedName>
        <fullName evidence="3">SMP-30/Gluconolactonase/LRE-like region domain-containing protein</fullName>
    </recommendedName>
</protein>
<dbReference type="EMBL" id="UYJE01009271">
    <property type="protein sequence ID" value="VDI71832.1"/>
    <property type="molecule type" value="Genomic_DNA"/>
</dbReference>
<reference evidence="1" key="1">
    <citation type="submission" date="2018-11" db="EMBL/GenBank/DDBJ databases">
        <authorList>
            <person name="Alioto T."/>
            <person name="Alioto T."/>
        </authorList>
    </citation>
    <scope>NUCLEOTIDE SEQUENCE</scope>
</reference>
<dbReference type="Gene3D" id="2.120.10.30">
    <property type="entry name" value="TolB, C-terminal domain"/>
    <property type="match status" value="1"/>
</dbReference>
<dbReference type="OrthoDB" id="423498at2759"/>
<proteinExistence type="predicted"/>
<evidence type="ECO:0000313" key="1">
    <source>
        <dbReference type="EMBL" id="VDI71832.1"/>
    </source>
</evidence>
<evidence type="ECO:0000313" key="2">
    <source>
        <dbReference type="Proteomes" id="UP000596742"/>
    </source>
</evidence>
<accession>A0A8B6H0Z1</accession>
<keyword evidence="2" id="KW-1185">Reference proteome</keyword>